<feature type="domain" description="MsrB" evidence="6">
    <location>
        <begin position="171"/>
        <end position="295"/>
    </location>
</feature>
<dbReference type="GO" id="GO:0030091">
    <property type="term" value="P:protein repair"/>
    <property type="evidence" value="ECO:0007669"/>
    <property type="project" value="InterPro"/>
</dbReference>
<gene>
    <name evidence="7" type="ORF">PPACK8108_LOCUS5807</name>
</gene>
<comment type="cofactor">
    <cofactor evidence="5">
        <name>Zn(2+)</name>
        <dbReference type="ChEBI" id="CHEBI:29105"/>
    </cofactor>
    <text evidence="5">Binds 1 zinc ion per subunit.</text>
</comment>
<dbReference type="PANTHER" id="PTHR46081:SF8">
    <property type="entry name" value="PEPTIDE METHIONINE SULFOXIDE REDUCTASE 2"/>
    <property type="match status" value="1"/>
</dbReference>
<dbReference type="GO" id="GO:0033743">
    <property type="term" value="F:peptide-methionine (R)-S-oxide reductase activity"/>
    <property type="evidence" value="ECO:0007669"/>
    <property type="project" value="UniProtKB-EC"/>
</dbReference>
<dbReference type="Pfam" id="PF01641">
    <property type="entry name" value="SelR"/>
    <property type="match status" value="1"/>
</dbReference>
<dbReference type="InterPro" id="IPR002579">
    <property type="entry name" value="Met_Sox_Rdtase_MsrB_dom"/>
</dbReference>
<keyword evidence="2 5" id="KW-0479">Metal-binding</keyword>
<keyword evidence="8" id="KW-1185">Reference proteome</keyword>
<evidence type="ECO:0000256" key="4">
    <source>
        <dbReference type="ARBA" id="ARBA00023002"/>
    </source>
</evidence>
<dbReference type="NCBIfam" id="TIGR00357">
    <property type="entry name" value="peptide-methionine (R)-S-oxide reductase MsrB"/>
    <property type="match status" value="1"/>
</dbReference>
<comment type="caution">
    <text evidence="7">The sequence shown here is derived from an EMBL/GenBank/DDBJ whole genome shotgun (WGS) entry which is preliminary data.</text>
</comment>
<dbReference type="PROSITE" id="PS51790">
    <property type="entry name" value="MSRB"/>
    <property type="match status" value="1"/>
</dbReference>
<dbReference type="GO" id="GO:0006979">
    <property type="term" value="P:response to oxidative stress"/>
    <property type="evidence" value="ECO:0007669"/>
    <property type="project" value="InterPro"/>
</dbReference>
<evidence type="ECO:0000256" key="3">
    <source>
        <dbReference type="ARBA" id="ARBA00022833"/>
    </source>
</evidence>
<evidence type="ECO:0000256" key="1">
    <source>
        <dbReference type="ARBA" id="ARBA00007174"/>
    </source>
</evidence>
<keyword evidence="3 5" id="KW-0862">Zinc</keyword>
<keyword evidence="4 5" id="KW-0560">Oxidoreductase</keyword>
<dbReference type="EC" id="1.8.4.12" evidence="5"/>
<dbReference type="SUPFAM" id="SSF51316">
    <property type="entry name" value="Mss4-like"/>
    <property type="match status" value="1"/>
</dbReference>
<evidence type="ECO:0000256" key="5">
    <source>
        <dbReference type="RuleBase" id="RU365044"/>
    </source>
</evidence>
<comment type="similarity">
    <text evidence="1 5">Belongs to the MsrB Met sulfoxide reductase family.</text>
</comment>
<dbReference type="EMBL" id="CALTRL010001125">
    <property type="protein sequence ID" value="CAH7671053.1"/>
    <property type="molecule type" value="Genomic_DNA"/>
</dbReference>
<evidence type="ECO:0000256" key="2">
    <source>
        <dbReference type="ARBA" id="ARBA00022723"/>
    </source>
</evidence>
<evidence type="ECO:0000313" key="8">
    <source>
        <dbReference type="Proteomes" id="UP001153365"/>
    </source>
</evidence>
<name>A0AAV0AQ34_PHAPC</name>
<reference evidence="7" key="1">
    <citation type="submission" date="2022-06" db="EMBL/GenBank/DDBJ databases">
        <authorList>
            <consortium name="SYNGENTA / RWTH Aachen University"/>
        </authorList>
    </citation>
    <scope>NUCLEOTIDE SEQUENCE</scope>
</reference>
<proteinExistence type="inferred from homology"/>
<sequence length="296" mass="33811">MNLWACSMPLRYSSTGTTDQKVLIVTPFLLSVASHQKQDTDCLRVDKLSERESLMRKTLEVCEERMMKRRVERLIRELVRRDQICVWFDQNDSTNNRTTTITVGSGEVSLQLTNSNSKRLNQLSDNRFTSSTRSSISSLKLLPSTRATHQKQLYHSTNKLSMADRSIPRTEEEWRLRLTPEQFRILRKKGTEMAGTGELNKHKADYGVYECAGCSAPLYRFDHKFDSGCGWPAFFDAIPGAVSRNEDRSFGTIRTEITCTNCGGHLGHVFLNEGFRNPTNERHCVNSVSIKFNEKA</sequence>
<organism evidence="7 8">
    <name type="scientific">Phakopsora pachyrhizi</name>
    <name type="common">Asian soybean rust disease fungus</name>
    <dbReference type="NCBI Taxonomy" id="170000"/>
    <lineage>
        <taxon>Eukaryota</taxon>
        <taxon>Fungi</taxon>
        <taxon>Dikarya</taxon>
        <taxon>Basidiomycota</taxon>
        <taxon>Pucciniomycotina</taxon>
        <taxon>Pucciniomycetes</taxon>
        <taxon>Pucciniales</taxon>
        <taxon>Phakopsoraceae</taxon>
        <taxon>Phakopsora</taxon>
    </lineage>
</organism>
<dbReference type="GO" id="GO:0046872">
    <property type="term" value="F:metal ion binding"/>
    <property type="evidence" value="ECO:0007669"/>
    <property type="project" value="UniProtKB-KW"/>
</dbReference>
<protein>
    <recommendedName>
        <fullName evidence="5">Peptide-methionine (R)-S-oxide reductase</fullName>
        <ecNumber evidence="5">1.8.4.12</ecNumber>
    </recommendedName>
</protein>
<dbReference type="InterPro" id="IPR011057">
    <property type="entry name" value="Mss4-like_sf"/>
</dbReference>
<dbReference type="AlphaFoldDB" id="A0AAV0AQ34"/>
<dbReference type="PANTHER" id="PTHR46081">
    <property type="entry name" value="PEPTIDE METHIONINE SULFOXIDE REDUCTASE 2"/>
    <property type="match status" value="1"/>
</dbReference>
<evidence type="ECO:0000259" key="6">
    <source>
        <dbReference type="PROSITE" id="PS51790"/>
    </source>
</evidence>
<comment type="catalytic activity">
    <reaction evidence="5">
        <text>L-methionyl-[protein] + [thioredoxin]-disulfide + H2O = L-methionyl-(R)-S-oxide-[protein] + [thioredoxin]-dithiol</text>
        <dbReference type="Rhea" id="RHEA:24164"/>
        <dbReference type="Rhea" id="RHEA-COMP:10698"/>
        <dbReference type="Rhea" id="RHEA-COMP:10700"/>
        <dbReference type="Rhea" id="RHEA-COMP:12313"/>
        <dbReference type="Rhea" id="RHEA-COMP:12314"/>
        <dbReference type="ChEBI" id="CHEBI:15377"/>
        <dbReference type="ChEBI" id="CHEBI:16044"/>
        <dbReference type="ChEBI" id="CHEBI:29950"/>
        <dbReference type="ChEBI" id="CHEBI:45764"/>
        <dbReference type="ChEBI" id="CHEBI:50058"/>
        <dbReference type="EC" id="1.8.4.12"/>
    </reaction>
</comment>
<dbReference type="InterPro" id="IPR028427">
    <property type="entry name" value="Met_Sox_Rdtase_MsrB"/>
</dbReference>
<evidence type="ECO:0000313" key="7">
    <source>
        <dbReference type="EMBL" id="CAH7671053.1"/>
    </source>
</evidence>
<accession>A0AAV0AQ34</accession>
<dbReference type="Gene3D" id="2.170.150.20">
    <property type="entry name" value="Peptide methionine sulfoxide reductase"/>
    <property type="match status" value="1"/>
</dbReference>
<dbReference type="Proteomes" id="UP001153365">
    <property type="component" value="Unassembled WGS sequence"/>
</dbReference>